<name>A0A133ZPJ3_9FIRM</name>
<dbReference type="PATRIC" id="fig|467210.3.peg.1437"/>
<protein>
    <submittedName>
        <fullName evidence="1">Uncharacterized protein</fullName>
    </submittedName>
</protein>
<keyword evidence="2" id="KW-1185">Reference proteome</keyword>
<dbReference type="OrthoDB" id="9866932at2"/>
<accession>A0A133ZPJ3</accession>
<dbReference type="EMBL" id="LSDA01000091">
    <property type="protein sequence ID" value="KXB57365.1"/>
    <property type="molecule type" value="Genomic_DNA"/>
</dbReference>
<proteinExistence type="predicted"/>
<dbReference type="RefSeq" id="WP_060931206.1">
    <property type="nucleotide sequence ID" value="NZ_KQ959828.1"/>
</dbReference>
<comment type="caution">
    <text evidence="1">The sequence shown here is derived from an EMBL/GenBank/DDBJ whole genome shotgun (WGS) entry which is preliminary data.</text>
</comment>
<dbReference type="Proteomes" id="UP000070394">
    <property type="component" value="Unassembled WGS sequence"/>
</dbReference>
<sequence length="174" mass="20896">MIKIIDDIKFMPDMKKSIHYISWTPYHIMSISDYASLSFVYAIVYTNLPDLNTDELFRKVDISGEVCTLYPRVNITIIPSYRAAYSDEDIYRYFHDAMKAQHMYINADNIIFDMRYYCYYNPHTKSYDNLEYLNMLDYNLKPYKNVYVIYTGNEKELFDLASKEEIDALRLHRK</sequence>
<organism evidence="1 2">
    <name type="scientific">Lachnoanaerobaculum saburreum</name>
    <dbReference type="NCBI Taxonomy" id="467210"/>
    <lineage>
        <taxon>Bacteria</taxon>
        <taxon>Bacillati</taxon>
        <taxon>Bacillota</taxon>
        <taxon>Clostridia</taxon>
        <taxon>Lachnospirales</taxon>
        <taxon>Lachnospiraceae</taxon>
        <taxon>Lachnoanaerobaculum</taxon>
    </lineage>
</organism>
<dbReference type="AlphaFoldDB" id="A0A133ZPJ3"/>
<evidence type="ECO:0000313" key="2">
    <source>
        <dbReference type="Proteomes" id="UP000070394"/>
    </source>
</evidence>
<reference evidence="2" key="1">
    <citation type="submission" date="2016-01" db="EMBL/GenBank/DDBJ databases">
        <authorList>
            <person name="Mitreva M."/>
            <person name="Pepin K.H."/>
            <person name="Mihindukulasuriya K.A."/>
            <person name="Fulton R."/>
            <person name="Fronick C."/>
            <person name="O'Laughlin M."/>
            <person name="Miner T."/>
            <person name="Herter B."/>
            <person name="Rosa B.A."/>
            <person name="Cordes M."/>
            <person name="Tomlinson C."/>
            <person name="Wollam A."/>
            <person name="Palsikar V.B."/>
            <person name="Mardis E.R."/>
            <person name="Wilson R.K."/>
        </authorList>
    </citation>
    <scope>NUCLEOTIDE SEQUENCE [LARGE SCALE GENOMIC DNA]</scope>
    <source>
        <strain evidence="2">DNF00896</strain>
    </source>
</reference>
<evidence type="ECO:0000313" key="1">
    <source>
        <dbReference type="EMBL" id="KXB57365.1"/>
    </source>
</evidence>
<gene>
    <name evidence="1" type="ORF">HMPREF1866_01447</name>
</gene>
<dbReference type="STRING" id="467210.HMPREF1866_01447"/>